<dbReference type="GO" id="GO:0005737">
    <property type="term" value="C:cytoplasm"/>
    <property type="evidence" value="ECO:0007669"/>
    <property type="project" value="TreeGrafter"/>
</dbReference>
<feature type="region of interest" description="Disordered" evidence="1">
    <location>
        <begin position="1"/>
        <end position="35"/>
    </location>
</feature>
<dbReference type="AlphaFoldDB" id="A0A8S1GV96"/>
<feature type="domain" description="BSD" evidence="2">
    <location>
        <begin position="186"/>
        <end position="238"/>
    </location>
</feature>
<evidence type="ECO:0000256" key="1">
    <source>
        <dbReference type="SAM" id="MobiDB-lite"/>
    </source>
</evidence>
<dbReference type="Pfam" id="PF03909">
    <property type="entry name" value="BSD"/>
    <property type="match status" value="1"/>
</dbReference>
<accession>A0A8S1GV96</accession>
<dbReference type="InterPro" id="IPR005607">
    <property type="entry name" value="BSD_dom"/>
</dbReference>
<sequence length="342" mass="37740">MDPEKEVIQKEEVEDTSESQPEQPRFSSASSWLNQGTSWGASFLSSAREKTMNTLDLVKKDLSELTDAMSAEVTDLASAAKEGFGTAANAVKQQAQMLEKLVTPEEETKEFPGGETGASEEKSEKGGVGFGWVRSFVGTVSDTVKKAIRPQPARKTAISPLKLAEIQNSELTYTNENKNDDVFTRWLDRFRIDEYDGEINMLLANNPHMRQLFATLVPATVSNADFWARYFYAVEMAEMDEELKSSFCADVLKVDTEAKKAAEKEKKTSTPSSKKSTPTSEGSAVVVEEPTSPSQSSDWSVCSEKNVEEILSNDEDETGPLTPRPSTDTPAAKEDGWVDWDE</sequence>
<dbReference type="SUPFAM" id="SSF140383">
    <property type="entry name" value="BSD domain-like"/>
    <property type="match status" value="1"/>
</dbReference>
<protein>
    <recommendedName>
        <fullName evidence="2">BSD domain-containing protein</fullName>
    </recommendedName>
</protein>
<feature type="compositionally biased region" description="Low complexity" evidence="1">
    <location>
        <begin position="269"/>
        <end position="281"/>
    </location>
</feature>
<dbReference type="InterPro" id="IPR035925">
    <property type="entry name" value="BSD_dom_sf"/>
</dbReference>
<feature type="region of interest" description="Disordered" evidence="1">
    <location>
        <begin position="105"/>
        <end position="125"/>
    </location>
</feature>
<comment type="caution">
    <text evidence="3">The sequence shown here is derived from an EMBL/GenBank/DDBJ whole genome shotgun (WGS) entry which is preliminary data.</text>
</comment>
<evidence type="ECO:0000259" key="2">
    <source>
        <dbReference type="PROSITE" id="PS50858"/>
    </source>
</evidence>
<reference evidence="3" key="1">
    <citation type="submission" date="2020-10" db="EMBL/GenBank/DDBJ databases">
        <authorList>
            <person name="Kikuchi T."/>
        </authorList>
    </citation>
    <scope>NUCLEOTIDE SEQUENCE</scope>
    <source>
        <strain evidence="3">NKZ352</strain>
    </source>
</reference>
<dbReference type="Proteomes" id="UP000835052">
    <property type="component" value="Unassembled WGS sequence"/>
</dbReference>
<dbReference type="PANTHER" id="PTHR16019:SF5">
    <property type="entry name" value="BSD DOMAIN-CONTAINING PROTEIN 1"/>
    <property type="match status" value="1"/>
</dbReference>
<feature type="compositionally biased region" description="Basic and acidic residues" evidence="1">
    <location>
        <begin position="1"/>
        <end position="11"/>
    </location>
</feature>
<dbReference type="PANTHER" id="PTHR16019">
    <property type="entry name" value="SYNAPSE-ASSOCIATED PROTEIN"/>
    <property type="match status" value="1"/>
</dbReference>
<evidence type="ECO:0000313" key="3">
    <source>
        <dbReference type="EMBL" id="CAD6186742.1"/>
    </source>
</evidence>
<name>A0A8S1GV96_9PELO</name>
<gene>
    <name evidence="3" type="ORF">CAUJ_LOCUS2661</name>
</gene>
<dbReference type="EMBL" id="CAJGYM010000005">
    <property type="protein sequence ID" value="CAD6186742.1"/>
    <property type="molecule type" value="Genomic_DNA"/>
</dbReference>
<feature type="compositionally biased region" description="Polar residues" evidence="1">
    <location>
        <begin position="18"/>
        <end position="35"/>
    </location>
</feature>
<evidence type="ECO:0000313" key="4">
    <source>
        <dbReference type="Proteomes" id="UP000835052"/>
    </source>
</evidence>
<proteinExistence type="predicted"/>
<keyword evidence="4" id="KW-1185">Reference proteome</keyword>
<organism evidence="3 4">
    <name type="scientific">Caenorhabditis auriculariae</name>
    <dbReference type="NCBI Taxonomy" id="2777116"/>
    <lineage>
        <taxon>Eukaryota</taxon>
        <taxon>Metazoa</taxon>
        <taxon>Ecdysozoa</taxon>
        <taxon>Nematoda</taxon>
        <taxon>Chromadorea</taxon>
        <taxon>Rhabditida</taxon>
        <taxon>Rhabditina</taxon>
        <taxon>Rhabditomorpha</taxon>
        <taxon>Rhabditoidea</taxon>
        <taxon>Rhabditidae</taxon>
        <taxon>Peloderinae</taxon>
        <taxon>Caenorhabditis</taxon>
    </lineage>
</organism>
<dbReference type="Gene3D" id="1.10.3970.10">
    <property type="entry name" value="BSD domain"/>
    <property type="match status" value="1"/>
</dbReference>
<dbReference type="PROSITE" id="PS50858">
    <property type="entry name" value="BSD"/>
    <property type="match status" value="1"/>
</dbReference>
<dbReference type="OrthoDB" id="73788at2759"/>
<dbReference type="SMART" id="SM00751">
    <property type="entry name" value="BSD"/>
    <property type="match status" value="1"/>
</dbReference>
<dbReference type="InterPro" id="IPR051494">
    <property type="entry name" value="BSD_domain-containing"/>
</dbReference>
<feature type="compositionally biased region" description="Polar residues" evidence="1">
    <location>
        <begin position="291"/>
        <end position="300"/>
    </location>
</feature>
<feature type="region of interest" description="Disordered" evidence="1">
    <location>
        <begin position="261"/>
        <end position="342"/>
    </location>
</feature>